<keyword evidence="3" id="KW-1185">Reference proteome</keyword>
<organism evidence="2 3">
    <name type="scientific">Claviceps purpurea (strain 20.1)</name>
    <name type="common">Ergot fungus</name>
    <name type="synonym">Sphacelia segetum</name>
    <dbReference type="NCBI Taxonomy" id="1111077"/>
    <lineage>
        <taxon>Eukaryota</taxon>
        <taxon>Fungi</taxon>
        <taxon>Dikarya</taxon>
        <taxon>Ascomycota</taxon>
        <taxon>Pezizomycotina</taxon>
        <taxon>Sordariomycetes</taxon>
        <taxon>Hypocreomycetidae</taxon>
        <taxon>Hypocreales</taxon>
        <taxon>Clavicipitaceae</taxon>
        <taxon>Claviceps</taxon>
    </lineage>
</organism>
<evidence type="ECO:0000313" key="3">
    <source>
        <dbReference type="Proteomes" id="UP000016801"/>
    </source>
</evidence>
<keyword evidence="1" id="KW-1133">Transmembrane helix</keyword>
<keyword evidence="1" id="KW-0472">Membrane</keyword>
<evidence type="ECO:0000313" key="2">
    <source>
        <dbReference type="EMBL" id="CCE32284.1"/>
    </source>
</evidence>
<protein>
    <submittedName>
        <fullName evidence="2">Uncharacterized protein</fullName>
    </submittedName>
</protein>
<accession>M1WH12</accession>
<dbReference type="HOGENOM" id="CLU_3191273_0_0_1"/>
<sequence length="46" mass="5280">MDQPTSHVYVTRCRSDLFYSTMELLVLLTLILAAFQRRTCNAEGSQ</sequence>
<reference evidence="2 3" key="1">
    <citation type="journal article" date="2013" name="PLoS Genet.">
        <title>Plant-symbiotic fungi as chemical engineers: Multi-genome analysis of the Clavicipitaceae reveals dynamics of alkaloid loci.</title>
        <authorList>
            <person name="Schardl C.L."/>
            <person name="Young C.A."/>
            <person name="Hesse U."/>
            <person name="Amyotte S.G."/>
            <person name="Andreeva K."/>
            <person name="Calie P.J."/>
            <person name="Fleetwood D.J."/>
            <person name="Haws D.C."/>
            <person name="Moore N."/>
            <person name="Oeser B."/>
            <person name="Panaccione D.G."/>
            <person name="Schweri K.K."/>
            <person name="Voisey C.R."/>
            <person name="Farman M.L."/>
            <person name="Jaromczyk J.W."/>
            <person name="Roe B.A."/>
            <person name="O'Sullivan D.M."/>
            <person name="Scott B."/>
            <person name="Tudzynski P."/>
            <person name="An Z."/>
            <person name="Arnaoudova E.G."/>
            <person name="Bullock C.T."/>
            <person name="Charlton N.D."/>
            <person name="Chen L."/>
            <person name="Cox M."/>
            <person name="Dinkins R.D."/>
            <person name="Florea S."/>
            <person name="Glenn A.E."/>
            <person name="Gordon A."/>
            <person name="Gueldener U."/>
            <person name="Harris D.R."/>
            <person name="Hollin W."/>
            <person name="Jaromczyk J."/>
            <person name="Johnson R.D."/>
            <person name="Khan A.K."/>
            <person name="Leistner E."/>
            <person name="Leuchtmann A."/>
            <person name="Li C."/>
            <person name="Liu J."/>
            <person name="Liu J."/>
            <person name="Liu M."/>
            <person name="Mace W."/>
            <person name="Machado C."/>
            <person name="Nagabhyru P."/>
            <person name="Pan J."/>
            <person name="Schmid J."/>
            <person name="Sugawara K."/>
            <person name="Steiner U."/>
            <person name="Takach J.E."/>
            <person name="Tanaka E."/>
            <person name="Webb J.S."/>
            <person name="Wilson E.V."/>
            <person name="Wiseman J.L."/>
            <person name="Yoshida R."/>
            <person name="Zeng Z."/>
        </authorList>
    </citation>
    <scope>NUCLEOTIDE SEQUENCE [LARGE SCALE GENOMIC DNA]</scope>
    <source>
        <strain evidence="2 3">20.1</strain>
    </source>
</reference>
<gene>
    <name evidence="2" type="ORF">CPUR_06144</name>
</gene>
<dbReference type="VEuPathDB" id="FungiDB:CPUR_06144"/>
<keyword evidence="1" id="KW-0812">Transmembrane</keyword>
<comment type="caution">
    <text evidence="2">The sequence shown here is derived from an EMBL/GenBank/DDBJ whole genome shotgun (WGS) entry which is preliminary data.</text>
</comment>
<dbReference type="Proteomes" id="UP000016801">
    <property type="component" value="Unassembled WGS sequence"/>
</dbReference>
<proteinExistence type="predicted"/>
<feature type="transmembrane region" description="Helical" evidence="1">
    <location>
        <begin position="17"/>
        <end position="35"/>
    </location>
</feature>
<name>M1WH12_CLAP2</name>
<dbReference type="EMBL" id="CAGA01000039">
    <property type="protein sequence ID" value="CCE32284.1"/>
    <property type="molecule type" value="Genomic_DNA"/>
</dbReference>
<dbReference type="AlphaFoldDB" id="M1WH12"/>
<evidence type="ECO:0000256" key="1">
    <source>
        <dbReference type="SAM" id="Phobius"/>
    </source>
</evidence>